<evidence type="ECO:0000313" key="3">
    <source>
        <dbReference type="Proteomes" id="UP001142078"/>
    </source>
</evidence>
<dbReference type="Proteomes" id="UP001142078">
    <property type="component" value="Unassembled WGS sequence"/>
</dbReference>
<accession>A0A9X2MHR2</accession>
<feature type="transmembrane region" description="Helical" evidence="1">
    <location>
        <begin position="15"/>
        <end position="36"/>
    </location>
</feature>
<name>A0A9X2MHR2_9FIRM</name>
<comment type="caution">
    <text evidence="2">The sequence shown here is derived from an EMBL/GenBank/DDBJ whole genome shotgun (WGS) entry which is preliminary data.</text>
</comment>
<keyword evidence="3" id="KW-1185">Reference proteome</keyword>
<keyword evidence="1" id="KW-0812">Transmembrane</keyword>
<feature type="transmembrane region" description="Helical" evidence="1">
    <location>
        <begin position="43"/>
        <end position="67"/>
    </location>
</feature>
<gene>
    <name evidence="2" type="ORF">NSA23_08985</name>
</gene>
<organism evidence="2 3">
    <name type="scientific">Anaerosalibacter massiliensis</name>
    <dbReference type="NCBI Taxonomy" id="1347392"/>
    <lineage>
        <taxon>Bacteria</taxon>
        <taxon>Bacillati</taxon>
        <taxon>Bacillota</taxon>
        <taxon>Tissierellia</taxon>
        <taxon>Tissierellales</taxon>
        <taxon>Sporanaerobacteraceae</taxon>
        <taxon>Anaerosalibacter</taxon>
    </lineage>
</organism>
<evidence type="ECO:0000256" key="1">
    <source>
        <dbReference type="SAM" id="Phobius"/>
    </source>
</evidence>
<keyword evidence="1" id="KW-1133">Transmembrane helix</keyword>
<evidence type="ECO:0000313" key="2">
    <source>
        <dbReference type="EMBL" id="MCR2044253.1"/>
    </source>
</evidence>
<reference evidence="2" key="1">
    <citation type="submission" date="2022-07" db="EMBL/GenBank/DDBJ databases">
        <title>Enhanced cultured diversity of the mouse gut microbiota enables custom-made synthetic communities.</title>
        <authorList>
            <person name="Afrizal A."/>
        </authorList>
    </citation>
    <scope>NUCLEOTIDE SEQUENCE</scope>
    <source>
        <strain evidence="2">DSM 29482</strain>
    </source>
</reference>
<keyword evidence="1" id="KW-0472">Membrane</keyword>
<dbReference type="RefSeq" id="WP_257490436.1">
    <property type="nucleotide sequence ID" value="NZ_JANJZL010000005.1"/>
</dbReference>
<dbReference type="EMBL" id="JANJZL010000005">
    <property type="protein sequence ID" value="MCR2044253.1"/>
    <property type="molecule type" value="Genomic_DNA"/>
</dbReference>
<proteinExistence type="predicted"/>
<dbReference type="AlphaFoldDB" id="A0A9X2MHR2"/>
<protein>
    <submittedName>
        <fullName evidence="2">Uncharacterized protein</fullName>
    </submittedName>
</protein>
<sequence length="164" mass="19454">MEDKVEIIERDKKPFFPAFLSIVGSVVIINFIIFLLNKIIIKLPYLTNIIVLFLVVSTCSLIIIKYFSKYVYILQEDELIFSRAIGKKTFNILKIDLEDILYIKNYTKDFHKRLNYRFVFDKDCKNHFVGEFKKEGKRYSFSFNPSASMLSEINKKLKKLEVKK</sequence>